<evidence type="ECO:0000313" key="1">
    <source>
        <dbReference type="EMBL" id="KAI4818451.1"/>
    </source>
</evidence>
<reference evidence="1" key="1">
    <citation type="submission" date="2022-05" db="EMBL/GenBank/DDBJ databases">
        <title>Chromosome-level genome of Chaenocephalus aceratus.</title>
        <authorList>
            <person name="Park H."/>
        </authorList>
    </citation>
    <scope>NUCLEOTIDE SEQUENCE</scope>
    <source>
        <strain evidence="1">KU_202001</strain>
    </source>
</reference>
<dbReference type="EMBL" id="CM043795">
    <property type="protein sequence ID" value="KAI4818451.1"/>
    <property type="molecule type" value="Genomic_DNA"/>
</dbReference>
<accession>A0ACB9WY05</accession>
<organism evidence="1 2">
    <name type="scientific">Chaenocephalus aceratus</name>
    <name type="common">Blackfin icefish</name>
    <name type="synonym">Chaenichthys aceratus</name>
    <dbReference type="NCBI Taxonomy" id="36190"/>
    <lineage>
        <taxon>Eukaryota</taxon>
        <taxon>Metazoa</taxon>
        <taxon>Chordata</taxon>
        <taxon>Craniata</taxon>
        <taxon>Vertebrata</taxon>
        <taxon>Euteleostomi</taxon>
        <taxon>Actinopterygii</taxon>
        <taxon>Neopterygii</taxon>
        <taxon>Teleostei</taxon>
        <taxon>Neoteleostei</taxon>
        <taxon>Acanthomorphata</taxon>
        <taxon>Eupercaria</taxon>
        <taxon>Perciformes</taxon>
        <taxon>Notothenioidei</taxon>
        <taxon>Channichthyidae</taxon>
        <taxon>Chaenocephalus</taxon>
    </lineage>
</organism>
<proteinExistence type="predicted"/>
<dbReference type="Proteomes" id="UP001057452">
    <property type="component" value="Chromosome 11"/>
</dbReference>
<keyword evidence="2" id="KW-1185">Reference proteome</keyword>
<gene>
    <name evidence="1" type="ORF">KUCAC02_011792</name>
</gene>
<sequence length="109" mass="11569">MTSTSLWLGPYGWKSHSVAGEWPVSYHGTSSDGARGIIKTHYKAGDRALYGRGIYSTPDIHVADGDDVDDDDGSDDGSDDGGGDDHAGSDDVKLGKVYSLFSAVLKILY</sequence>
<name>A0ACB9WY05_CHAAC</name>
<protein>
    <submittedName>
        <fullName evidence="1">Uncharacterized protein</fullName>
    </submittedName>
</protein>
<comment type="caution">
    <text evidence="1">The sequence shown here is derived from an EMBL/GenBank/DDBJ whole genome shotgun (WGS) entry which is preliminary data.</text>
</comment>
<evidence type="ECO:0000313" key="2">
    <source>
        <dbReference type="Proteomes" id="UP001057452"/>
    </source>
</evidence>